<dbReference type="RefSeq" id="WP_210896911.1">
    <property type="nucleotide sequence ID" value="NZ_CP071696.1"/>
</dbReference>
<proteinExistence type="predicted"/>
<evidence type="ECO:0000256" key="7">
    <source>
        <dbReference type="SAM" id="Phobius"/>
    </source>
</evidence>
<keyword evidence="6 7" id="KW-0472">Membrane</keyword>
<dbReference type="AlphaFoldDB" id="A0A975IMU0"/>
<dbReference type="SUPFAM" id="SSF48317">
    <property type="entry name" value="Acid phosphatase/Vanadium-dependent haloperoxidase"/>
    <property type="match status" value="1"/>
</dbReference>
<keyword evidence="2" id="KW-1003">Cell membrane</keyword>
<dbReference type="Pfam" id="PF01569">
    <property type="entry name" value="PAP2"/>
    <property type="match status" value="1"/>
</dbReference>
<evidence type="ECO:0000256" key="5">
    <source>
        <dbReference type="ARBA" id="ARBA00022989"/>
    </source>
</evidence>
<dbReference type="PANTHER" id="PTHR14969:SF62">
    <property type="entry name" value="DECAPRENYLPHOSPHORYL-5-PHOSPHORIBOSE PHOSPHATASE RV3807C-RELATED"/>
    <property type="match status" value="1"/>
</dbReference>
<feature type="transmembrane region" description="Helical" evidence="7">
    <location>
        <begin position="189"/>
        <end position="208"/>
    </location>
</feature>
<dbReference type="KEGG" id="aarc:G127AT_11215"/>
<dbReference type="EMBL" id="CP071696">
    <property type="protein sequence ID" value="QTX03878.1"/>
    <property type="molecule type" value="Genomic_DNA"/>
</dbReference>
<evidence type="ECO:0000256" key="1">
    <source>
        <dbReference type="ARBA" id="ARBA00004651"/>
    </source>
</evidence>
<dbReference type="GO" id="GO:0016787">
    <property type="term" value="F:hydrolase activity"/>
    <property type="evidence" value="ECO:0007669"/>
    <property type="project" value="UniProtKB-KW"/>
</dbReference>
<sequence length="220" mass="22096">MDAAGGARRRAVHWTAGAWGLGAIAAGALLGVLVLALPGFPLGVDAVWGAWSASARGPVGEALARGLDTVGGGILAVFVVPMIAAAALVIARRPWAAVFFLTASILSAGIVQTLKHLLGRARPEDILVVSDYGSFPSGHVANAATMAVALGLLFPQAWVWMLGAAYTALMAASRTYLGAHWLSDTAGGALIGAGAALVAWAVFAAFAAPPRVDAPGTAPP</sequence>
<evidence type="ECO:0000313" key="10">
    <source>
        <dbReference type="Proteomes" id="UP000671914"/>
    </source>
</evidence>
<evidence type="ECO:0000259" key="8">
    <source>
        <dbReference type="SMART" id="SM00014"/>
    </source>
</evidence>
<dbReference type="GO" id="GO:0005886">
    <property type="term" value="C:plasma membrane"/>
    <property type="evidence" value="ECO:0007669"/>
    <property type="project" value="UniProtKB-SubCell"/>
</dbReference>
<keyword evidence="10" id="KW-1185">Reference proteome</keyword>
<dbReference type="InterPro" id="IPR036938">
    <property type="entry name" value="PAP2/HPO_sf"/>
</dbReference>
<protein>
    <submittedName>
        <fullName evidence="9">Phosphatase PAP2 family protein</fullName>
    </submittedName>
</protein>
<evidence type="ECO:0000313" key="9">
    <source>
        <dbReference type="EMBL" id="QTX03878.1"/>
    </source>
</evidence>
<dbReference type="PANTHER" id="PTHR14969">
    <property type="entry name" value="SPHINGOSINE-1-PHOSPHATE PHOSPHOHYDROLASE"/>
    <property type="match status" value="1"/>
</dbReference>
<organism evidence="9 10">
    <name type="scientific">Agromyces archimandritae</name>
    <dbReference type="NCBI Taxonomy" id="2781962"/>
    <lineage>
        <taxon>Bacteria</taxon>
        <taxon>Bacillati</taxon>
        <taxon>Actinomycetota</taxon>
        <taxon>Actinomycetes</taxon>
        <taxon>Micrococcales</taxon>
        <taxon>Microbacteriaceae</taxon>
        <taxon>Agromyces</taxon>
    </lineage>
</organism>
<name>A0A975IMU0_9MICO</name>
<evidence type="ECO:0000256" key="2">
    <source>
        <dbReference type="ARBA" id="ARBA00022475"/>
    </source>
</evidence>
<comment type="subcellular location">
    <subcellularLocation>
        <location evidence="1">Cell membrane</location>
        <topology evidence="1">Multi-pass membrane protein</topology>
    </subcellularLocation>
</comment>
<feature type="transmembrane region" description="Helical" evidence="7">
    <location>
        <begin position="97"/>
        <end position="114"/>
    </location>
</feature>
<evidence type="ECO:0000256" key="6">
    <source>
        <dbReference type="ARBA" id="ARBA00023136"/>
    </source>
</evidence>
<feature type="transmembrane region" description="Helical" evidence="7">
    <location>
        <begin position="12"/>
        <end position="37"/>
    </location>
</feature>
<accession>A0A975IMU0</accession>
<feature type="domain" description="Phosphatidic acid phosphatase type 2/haloperoxidase" evidence="8">
    <location>
        <begin position="96"/>
        <end position="200"/>
    </location>
</feature>
<evidence type="ECO:0000256" key="4">
    <source>
        <dbReference type="ARBA" id="ARBA00022801"/>
    </source>
</evidence>
<feature type="transmembrane region" description="Helical" evidence="7">
    <location>
        <begin position="70"/>
        <end position="90"/>
    </location>
</feature>
<keyword evidence="4" id="KW-0378">Hydrolase</keyword>
<dbReference type="Proteomes" id="UP000671914">
    <property type="component" value="Chromosome"/>
</dbReference>
<reference evidence="9" key="1">
    <citation type="submission" date="2021-03" db="EMBL/GenBank/DDBJ databases">
        <title>Agromyces archimandritus sp. nov., isolated from the cockroach Archimandrita tessellata.</title>
        <authorList>
            <person name="Guzman J."/>
            <person name="Ortuzar M."/>
            <person name="Poehlein A."/>
            <person name="Daniel R."/>
            <person name="Trujillo M."/>
            <person name="Vilcinskas A."/>
        </authorList>
    </citation>
    <scope>NUCLEOTIDE SEQUENCE</scope>
    <source>
        <strain evidence="9">G127AT</strain>
    </source>
</reference>
<evidence type="ECO:0000256" key="3">
    <source>
        <dbReference type="ARBA" id="ARBA00022692"/>
    </source>
</evidence>
<dbReference type="Gene3D" id="1.20.144.10">
    <property type="entry name" value="Phosphatidic acid phosphatase type 2/haloperoxidase"/>
    <property type="match status" value="1"/>
</dbReference>
<dbReference type="InterPro" id="IPR000326">
    <property type="entry name" value="PAP2/HPO"/>
</dbReference>
<keyword evidence="5 7" id="KW-1133">Transmembrane helix</keyword>
<keyword evidence="3 7" id="KW-0812">Transmembrane</keyword>
<dbReference type="SMART" id="SM00014">
    <property type="entry name" value="acidPPc"/>
    <property type="match status" value="1"/>
</dbReference>
<gene>
    <name evidence="9" type="ORF">G127AT_11215</name>
</gene>